<keyword evidence="1" id="KW-0732">Signal</keyword>
<sequence>MNMNAITLLFRLLLVLIIASYALSEKKKQLMSDSEIVSSLDENISHLLKLSRAIINKKNEQAKKKCTIAVKNLKTLDSAIENGGIAINPLTHITLNGIVWHSDPCNDPSKITMHIELYNLIKQRNFFHFIYEPKYNNNTDNGRVDLSSYTTKILSGQHKNTGIRNVRFRSNVQPSKIKYIPSSRAVLHEPNQTLEYSLRPNPEINSTNITASNITHSENNCTSSNNTNYFTGKDGILKELEELAAMKPVSTKSSSEFAKSLSRILSERVITQN</sequence>
<comment type="caution">
    <text evidence="2">The sequence shown here is derived from an EMBL/GenBank/DDBJ whole genome shotgun (WGS) entry which is preliminary data.</text>
</comment>
<dbReference type="AlphaFoldDB" id="A0A9D5DJF4"/>
<gene>
    <name evidence="2" type="ORF">OJ253_1360</name>
</gene>
<proteinExistence type="predicted"/>
<name>A0A9D5DJF4_9CRYT</name>
<dbReference type="OrthoDB" id="343806at2759"/>
<protein>
    <submittedName>
        <fullName evidence="2">Signal peptide-containing protein</fullName>
    </submittedName>
</protein>
<feature type="signal peptide" evidence="1">
    <location>
        <begin position="1"/>
        <end position="24"/>
    </location>
</feature>
<accession>A0A9D5DJF4</accession>
<evidence type="ECO:0000256" key="1">
    <source>
        <dbReference type="SAM" id="SignalP"/>
    </source>
</evidence>
<organism evidence="2">
    <name type="scientific">Cryptosporidium canis</name>
    <dbReference type="NCBI Taxonomy" id="195482"/>
    <lineage>
        <taxon>Eukaryota</taxon>
        <taxon>Sar</taxon>
        <taxon>Alveolata</taxon>
        <taxon>Apicomplexa</taxon>
        <taxon>Conoidasida</taxon>
        <taxon>Coccidia</taxon>
        <taxon>Eucoccidiorida</taxon>
        <taxon>Eimeriorina</taxon>
        <taxon>Cryptosporidiidae</taxon>
        <taxon>Cryptosporidium</taxon>
    </lineage>
</organism>
<reference evidence="2" key="1">
    <citation type="submission" date="2022-10" db="EMBL/GenBank/DDBJ databases">
        <title>Adaptive evolution leads to modifications in subtelomeric GC content in a zoonotic Cryptosporidium species.</title>
        <authorList>
            <person name="Li J."/>
            <person name="Feng Y."/>
            <person name="Xiao L."/>
        </authorList>
    </citation>
    <scope>NUCLEOTIDE SEQUENCE</scope>
    <source>
        <strain evidence="2">33844</strain>
    </source>
</reference>
<feature type="chain" id="PRO_5038855260" evidence="1">
    <location>
        <begin position="25"/>
        <end position="273"/>
    </location>
</feature>
<dbReference type="EMBL" id="JAPCXC010000028">
    <property type="protein sequence ID" value="KAJ1610001.1"/>
    <property type="molecule type" value="Genomic_DNA"/>
</dbReference>
<evidence type="ECO:0000313" key="2">
    <source>
        <dbReference type="EMBL" id="KAJ1610001.1"/>
    </source>
</evidence>
<dbReference type="Proteomes" id="UP001067231">
    <property type="component" value="Unassembled WGS sequence"/>
</dbReference>